<dbReference type="PROSITE" id="PS50885">
    <property type="entry name" value="HAMP"/>
    <property type="match status" value="1"/>
</dbReference>
<keyword evidence="4" id="KW-0812">Transmembrane</keyword>
<dbReference type="InterPro" id="IPR024478">
    <property type="entry name" value="HlyB_4HB_MCP"/>
</dbReference>
<evidence type="ECO:0000259" key="6">
    <source>
        <dbReference type="PROSITE" id="PS50885"/>
    </source>
</evidence>
<accession>A0A4P6M112</accession>
<dbReference type="Pfam" id="PF00672">
    <property type="entry name" value="HAMP"/>
    <property type="match status" value="1"/>
</dbReference>
<dbReference type="GO" id="GO:0004888">
    <property type="term" value="F:transmembrane signaling receptor activity"/>
    <property type="evidence" value="ECO:0007669"/>
    <property type="project" value="InterPro"/>
</dbReference>
<dbReference type="PANTHER" id="PTHR43531">
    <property type="entry name" value="PROTEIN ICFG"/>
    <property type="match status" value="1"/>
</dbReference>
<evidence type="ECO:0000313" key="8">
    <source>
        <dbReference type="Proteomes" id="UP000289794"/>
    </source>
</evidence>
<dbReference type="AlphaFoldDB" id="A0A4P6M112"/>
<feature type="domain" description="Methyl-accepting transducer" evidence="5">
    <location>
        <begin position="313"/>
        <end position="542"/>
    </location>
</feature>
<dbReference type="Gene3D" id="1.10.287.950">
    <property type="entry name" value="Methyl-accepting chemotaxis protein"/>
    <property type="match status" value="1"/>
</dbReference>
<gene>
    <name evidence="7" type="primary">trg_1</name>
    <name evidence="7" type="ORF">PMF13cell1_02826</name>
</gene>
<dbReference type="KEGG" id="bpro:PMF13cell1_02826"/>
<dbReference type="SMART" id="SM00283">
    <property type="entry name" value="MA"/>
    <property type="match status" value="1"/>
</dbReference>
<dbReference type="CDD" id="cd06225">
    <property type="entry name" value="HAMP"/>
    <property type="match status" value="1"/>
</dbReference>
<keyword evidence="4" id="KW-0472">Membrane</keyword>
<feature type="transmembrane region" description="Helical" evidence="4">
    <location>
        <begin position="188"/>
        <end position="206"/>
    </location>
</feature>
<feature type="domain" description="HAMP" evidence="6">
    <location>
        <begin position="208"/>
        <end position="261"/>
    </location>
</feature>
<dbReference type="Pfam" id="PF00015">
    <property type="entry name" value="MCPsignal"/>
    <property type="match status" value="1"/>
</dbReference>
<protein>
    <submittedName>
        <fullName evidence="7">Methyl-accepting chemotaxis protein III</fullName>
    </submittedName>
</protein>
<sequence>MKNLKLSRKLFISYALILAMLILGCVVSVVDLMVLGEQTETFYNGPFTVNESANIINTNFERMQKAVYRSISNSDSEIVNDAIANAKNAALIIQEQLPVIREHFMGDQQIIERLDAALTKLAPMRETVLQLAGENRNTEAADYMENNNVLVIQEAQKELDSLVENGEKKGEELVEGLRDKQKKAMVNLLLLSSISVGISVIFGVYITRGITRPVDELKKAVSSMTRGEFSDVKIMYESRDEMGILADNIRSLSANLSCVLQSEIRLLKQMSEGDFSVKSINEECYVGEFTQLQQSMQDINSSLSDTLFQISQSADEVASGSEQMSSGAQILARGATEQASSIEELSGTISVISDQVGENARSAQEASKRAENVMLQTKESSRCMQDMLGAMSDISEGSNEIRLIMKTIEDIAFQTNILALNAAVEAARAGEHGKGFSVVAKEVRNLANKSASASKSTAALIEKSLRSVENGKKTANETDAVLKEVVRGVNSVTEALNQITDASVKQSDAIHHLTDSLAMISSVVQTNSATAEESAAASEELSSQAQLLRGLVEKFKLMDNGDDRFY</sequence>
<dbReference type="PROSITE" id="PS51257">
    <property type="entry name" value="PROKAR_LIPOPROTEIN"/>
    <property type="match status" value="1"/>
</dbReference>
<evidence type="ECO:0000256" key="1">
    <source>
        <dbReference type="ARBA" id="ARBA00022500"/>
    </source>
</evidence>
<dbReference type="InterPro" id="IPR004090">
    <property type="entry name" value="Chemotax_Me-accpt_rcpt"/>
</dbReference>
<keyword evidence="4" id="KW-1133">Transmembrane helix</keyword>
<dbReference type="PRINTS" id="PR00260">
    <property type="entry name" value="CHEMTRNSDUCR"/>
</dbReference>
<dbReference type="Proteomes" id="UP000289794">
    <property type="component" value="Chromosome"/>
</dbReference>
<dbReference type="InterPro" id="IPR003660">
    <property type="entry name" value="HAMP_dom"/>
</dbReference>
<dbReference type="GO" id="GO:0007165">
    <property type="term" value="P:signal transduction"/>
    <property type="evidence" value="ECO:0007669"/>
    <property type="project" value="UniProtKB-KW"/>
</dbReference>
<dbReference type="PROSITE" id="PS50111">
    <property type="entry name" value="CHEMOTAXIS_TRANSDUC_2"/>
    <property type="match status" value="1"/>
</dbReference>
<dbReference type="EMBL" id="CP035945">
    <property type="protein sequence ID" value="QBE97270.1"/>
    <property type="molecule type" value="Genomic_DNA"/>
</dbReference>
<dbReference type="Pfam" id="PF12729">
    <property type="entry name" value="4HB_MCP_1"/>
    <property type="match status" value="1"/>
</dbReference>
<reference evidence="7 8" key="1">
    <citation type="submission" date="2019-01" db="EMBL/GenBank/DDBJ databases">
        <title>PMF-metabolizing Aryl O-demethylase.</title>
        <authorList>
            <person name="Kim M."/>
        </authorList>
    </citation>
    <scope>NUCLEOTIDE SEQUENCE [LARGE SCALE GENOMIC DNA]</scope>
    <source>
        <strain evidence="7 8">PMF1</strain>
    </source>
</reference>
<dbReference type="RefSeq" id="WP_130181109.1">
    <property type="nucleotide sequence ID" value="NZ_CP035945.1"/>
</dbReference>
<comment type="similarity">
    <text evidence="2">Belongs to the methyl-accepting chemotaxis (MCP) protein family.</text>
</comment>
<evidence type="ECO:0000256" key="4">
    <source>
        <dbReference type="SAM" id="Phobius"/>
    </source>
</evidence>
<proteinExistence type="inferred from homology"/>
<dbReference type="GO" id="GO:0006935">
    <property type="term" value="P:chemotaxis"/>
    <property type="evidence" value="ECO:0007669"/>
    <property type="project" value="UniProtKB-KW"/>
</dbReference>
<keyword evidence="1" id="KW-0145">Chemotaxis</keyword>
<dbReference type="Gene3D" id="6.10.340.10">
    <property type="match status" value="1"/>
</dbReference>
<dbReference type="GO" id="GO:0005886">
    <property type="term" value="C:plasma membrane"/>
    <property type="evidence" value="ECO:0007669"/>
    <property type="project" value="TreeGrafter"/>
</dbReference>
<feature type="transmembrane region" description="Helical" evidence="4">
    <location>
        <begin position="12"/>
        <end position="35"/>
    </location>
</feature>
<evidence type="ECO:0000256" key="2">
    <source>
        <dbReference type="ARBA" id="ARBA00029447"/>
    </source>
</evidence>
<organism evidence="7 8">
    <name type="scientific">Blautia producta</name>
    <dbReference type="NCBI Taxonomy" id="33035"/>
    <lineage>
        <taxon>Bacteria</taxon>
        <taxon>Bacillati</taxon>
        <taxon>Bacillota</taxon>
        <taxon>Clostridia</taxon>
        <taxon>Lachnospirales</taxon>
        <taxon>Lachnospiraceae</taxon>
        <taxon>Blautia</taxon>
    </lineage>
</organism>
<evidence type="ECO:0000313" key="7">
    <source>
        <dbReference type="EMBL" id="QBE97270.1"/>
    </source>
</evidence>
<dbReference type="InterPro" id="IPR004089">
    <property type="entry name" value="MCPsignal_dom"/>
</dbReference>
<keyword evidence="3" id="KW-0807">Transducer</keyword>
<evidence type="ECO:0000259" key="5">
    <source>
        <dbReference type="PROSITE" id="PS50111"/>
    </source>
</evidence>
<dbReference type="SUPFAM" id="SSF58104">
    <property type="entry name" value="Methyl-accepting chemotaxis protein (MCP) signaling domain"/>
    <property type="match status" value="1"/>
</dbReference>
<dbReference type="PANTHER" id="PTHR43531:SF11">
    <property type="entry name" value="METHYL-ACCEPTING CHEMOTAXIS PROTEIN 3"/>
    <property type="match status" value="1"/>
</dbReference>
<evidence type="ECO:0000256" key="3">
    <source>
        <dbReference type="PROSITE-ProRule" id="PRU00284"/>
    </source>
</evidence>
<name>A0A4P6M112_9FIRM</name>
<dbReference type="InterPro" id="IPR051310">
    <property type="entry name" value="MCP_chemotaxis"/>
</dbReference>